<accession>A0A0F9IJV4</accession>
<proteinExistence type="predicted"/>
<organism evidence="1">
    <name type="scientific">marine sediment metagenome</name>
    <dbReference type="NCBI Taxonomy" id="412755"/>
    <lineage>
        <taxon>unclassified sequences</taxon>
        <taxon>metagenomes</taxon>
        <taxon>ecological metagenomes</taxon>
    </lineage>
</organism>
<evidence type="ECO:0000313" key="1">
    <source>
        <dbReference type="EMBL" id="KKL94095.1"/>
    </source>
</evidence>
<dbReference type="AlphaFoldDB" id="A0A0F9IJV4"/>
<sequence>MQLVTFLTWEYDEISLLQLTEYSAEFSITFNILLIYRTECRVGPFCHQGVSEFDFEVM</sequence>
<protein>
    <submittedName>
        <fullName evidence="1">Uncharacterized protein</fullName>
    </submittedName>
</protein>
<gene>
    <name evidence="1" type="ORF">LCGC14_1868140</name>
</gene>
<reference evidence="1" key="1">
    <citation type="journal article" date="2015" name="Nature">
        <title>Complex archaea that bridge the gap between prokaryotes and eukaryotes.</title>
        <authorList>
            <person name="Spang A."/>
            <person name="Saw J.H."/>
            <person name="Jorgensen S.L."/>
            <person name="Zaremba-Niedzwiedzka K."/>
            <person name="Martijn J."/>
            <person name="Lind A.E."/>
            <person name="van Eijk R."/>
            <person name="Schleper C."/>
            <person name="Guy L."/>
            <person name="Ettema T.J."/>
        </authorList>
    </citation>
    <scope>NUCLEOTIDE SEQUENCE</scope>
</reference>
<comment type="caution">
    <text evidence="1">The sequence shown here is derived from an EMBL/GenBank/DDBJ whole genome shotgun (WGS) entry which is preliminary data.</text>
</comment>
<name>A0A0F9IJV4_9ZZZZ</name>
<dbReference type="EMBL" id="LAZR01019016">
    <property type="protein sequence ID" value="KKL94095.1"/>
    <property type="molecule type" value="Genomic_DNA"/>
</dbReference>